<evidence type="ECO:0008006" key="4">
    <source>
        <dbReference type="Google" id="ProtNLM"/>
    </source>
</evidence>
<evidence type="ECO:0000313" key="2">
    <source>
        <dbReference type="EMBL" id="KAF8572387.1"/>
    </source>
</evidence>
<dbReference type="Gene3D" id="3.40.50.720">
    <property type="entry name" value="NAD(P)-binding Rossmann-like Domain"/>
    <property type="match status" value="1"/>
</dbReference>
<reference evidence="2 3" key="1">
    <citation type="submission" date="2019-07" db="EMBL/GenBank/DDBJ databases">
        <title>Annotation for the trematode Paragonimus westermani.</title>
        <authorList>
            <person name="Choi Y.-J."/>
        </authorList>
    </citation>
    <scope>NUCLEOTIDE SEQUENCE [LARGE SCALE GENOMIC DNA]</scope>
    <source>
        <strain evidence="2">180907_Pwestermani</strain>
    </source>
</reference>
<dbReference type="InterPro" id="IPR036291">
    <property type="entry name" value="NAD(P)-bd_dom_sf"/>
</dbReference>
<comment type="caution">
    <text evidence="2">The sequence shown here is derived from an EMBL/GenBank/DDBJ whole genome shotgun (WGS) entry which is preliminary data.</text>
</comment>
<dbReference type="Proteomes" id="UP000699462">
    <property type="component" value="Unassembled WGS sequence"/>
</dbReference>
<dbReference type="SUPFAM" id="SSF51735">
    <property type="entry name" value="NAD(P)-binding Rossmann-fold domains"/>
    <property type="match status" value="1"/>
</dbReference>
<proteinExistence type="predicted"/>
<organism evidence="2 3">
    <name type="scientific">Paragonimus westermani</name>
    <dbReference type="NCBI Taxonomy" id="34504"/>
    <lineage>
        <taxon>Eukaryota</taxon>
        <taxon>Metazoa</taxon>
        <taxon>Spiralia</taxon>
        <taxon>Lophotrochozoa</taxon>
        <taxon>Platyhelminthes</taxon>
        <taxon>Trematoda</taxon>
        <taxon>Digenea</taxon>
        <taxon>Plagiorchiida</taxon>
        <taxon>Troglotremata</taxon>
        <taxon>Troglotrematidae</taxon>
        <taxon>Paragonimus</taxon>
    </lineage>
</organism>
<protein>
    <recommendedName>
        <fullName evidence="4">Adenylate kinase</fullName>
    </recommendedName>
</protein>
<accession>A0A8T0E0F4</accession>
<feature type="region of interest" description="Disordered" evidence="1">
    <location>
        <begin position="32"/>
        <end position="63"/>
    </location>
</feature>
<dbReference type="GO" id="GO:0005737">
    <property type="term" value="C:cytoplasm"/>
    <property type="evidence" value="ECO:0007669"/>
    <property type="project" value="TreeGrafter"/>
</dbReference>
<dbReference type="EMBL" id="JTDF01000052">
    <property type="protein sequence ID" value="KAF8572387.1"/>
    <property type="molecule type" value="Genomic_DNA"/>
</dbReference>
<dbReference type="OrthoDB" id="417678at2759"/>
<evidence type="ECO:0000256" key="1">
    <source>
        <dbReference type="SAM" id="MobiDB-lite"/>
    </source>
</evidence>
<keyword evidence="3" id="KW-1185">Reference proteome</keyword>
<sequence length="357" mass="41029">MDEKGLDIKEQYIFVNNIDNYVSLNVGKYLSNQTPGVPPDDDENEDGKPEEQISEPAGPVQPRKDCYRITGTLSNQSKLKPTFAKDILDYDRKTQFYEHLMKNDVIVYDLTADANQAEEALWVAQEMEKGFESFTSQKKLIIISNLMSWMTTKPADPEEPEFKEGEYRRRKPHANFKELFNLEKEILKLGKKHKKKFVTYVLACGLIYGNGEHLLRHFFRQAWAEQTPLPIYFEGQNILPTIHVLDLANVILNVIENPPRQRYIVVKDESSNTLTDIVQAIATQLSTGEVVHLPTSEMVNAEQLPQSTLDQLTMDLKIESATIKEEMQVRWVSENGIVDSIPKLVMEFIETHNLKVR</sequence>
<dbReference type="GO" id="GO:0004029">
    <property type="term" value="F:aldehyde dehydrogenase (NAD+) activity"/>
    <property type="evidence" value="ECO:0007669"/>
    <property type="project" value="TreeGrafter"/>
</dbReference>
<evidence type="ECO:0000313" key="3">
    <source>
        <dbReference type="Proteomes" id="UP000699462"/>
    </source>
</evidence>
<dbReference type="PANTHER" id="PTHR48079">
    <property type="entry name" value="PROTEIN YEEZ"/>
    <property type="match status" value="1"/>
</dbReference>
<dbReference type="InterPro" id="IPR051783">
    <property type="entry name" value="NAD(P)-dependent_oxidoreduct"/>
</dbReference>
<dbReference type="PANTHER" id="PTHR48079:SF6">
    <property type="entry name" value="NAD(P)-BINDING DOMAIN-CONTAINING PROTEIN-RELATED"/>
    <property type="match status" value="1"/>
</dbReference>
<dbReference type="AlphaFoldDB" id="A0A8T0E0F4"/>
<gene>
    <name evidence="2" type="ORF">P879_00347</name>
</gene>
<name>A0A8T0E0F4_9TREM</name>